<feature type="chain" id="PRO_5017009643" evidence="10">
    <location>
        <begin position="27"/>
        <end position="1027"/>
    </location>
</feature>
<proteinExistence type="inferred from homology"/>
<keyword evidence="14" id="KW-1185">Reference proteome</keyword>
<dbReference type="Pfam" id="PF13715">
    <property type="entry name" value="CarbopepD_reg_2"/>
    <property type="match status" value="1"/>
</dbReference>
<keyword evidence="6 8" id="KW-0472">Membrane</keyword>
<feature type="domain" description="TonB-dependent receptor-like beta-barrel" evidence="11">
    <location>
        <begin position="402"/>
        <end position="983"/>
    </location>
</feature>
<dbReference type="AlphaFoldDB" id="A0A368JFV0"/>
<dbReference type="InterPro" id="IPR023996">
    <property type="entry name" value="TonB-dep_OMP_SusC/RagA"/>
</dbReference>
<organism evidence="13 14">
    <name type="scientific">Larkinella punicea</name>
    <dbReference type="NCBI Taxonomy" id="2315727"/>
    <lineage>
        <taxon>Bacteria</taxon>
        <taxon>Pseudomonadati</taxon>
        <taxon>Bacteroidota</taxon>
        <taxon>Cytophagia</taxon>
        <taxon>Cytophagales</taxon>
        <taxon>Spirosomataceae</taxon>
        <taxon>Larkinella</taxon>
    </lineage>
</organism>
<evidence type="ECO:0000256" key="1">
    <source>
        <dbReference type="ARBA" id="ARBA00004571"/>
    </source>
</evidence>
<dbReference type="InterPro" id="IPR012910">
    <property type="entry name" value="Plug_dom"/>
</dbReference>
<evidence type="ECO:0000313" key="14">
    <source>
        <dbReference type="Proteomes" id="UP000253383"/>
    </source>
</evidence>
<comment type="similarity">
    <text evidence="8 9">Belongs to the TonB-dependent receptor family.</text>
</comment>
<name>A0A368JFV0_9BACT</name>
<dbReference type="FunFam" id="2.170.130.10:FF:000008">
    <property type="entry name" value="SusC/RagA family TonB-linked outer membrane protein"/>
    <property type="match status" value="1"/>
</dbReference>
<dbReference type="InterPro" id="IPR036942">
    <property type="entry name" value="Beta-barrel_TonB_sf"/>
</dbReference>
<feature type="signal peptide" evidence="10">
    <location>
        <begin position="1"/>
        <end position="26"/>
    </location>
</feature>
<evidence type="ECO:0000256" key="4">
    <source>
        <dbReference type="ARBA" id="ARBA00022692"/>
    </source>
</evidence>
<dbReference type="SUPFAM" id="SSF56935">
    <property type="entry name" value="Porins"/>
    <property type="match status" value="1"/>
</dbReference>
<dbReference type="NCBIfam" id="TIGR04057">
    <property type="entry name" value="SusC_RagA_signa"/>
    <property type="match status" value="1"/>
</dbReference>
<dbReference type="InterPro" id="IPR000531">
    <property type="entry name" value="Beta-barrel_TonB"/>
</dbReference>
<dbReference type="InterPro" id="IPR023997">
    <property type="entry name" value="TonB-dep_OMP_SusC/RagA_CS"/>
</dbReference>
<evidence type="ECO:0000256" key="8">
    <source>
        <dbReference type="PROSITE-ProRule" id="PRU01360"/>
    </source>
</evidence>
<reference evidence="13 14" key="1">
    <citation type="submission" date="2018-07" db="EMBL/GenBank/DDBJ databases">
        <title>Genome analysis of Larkinella rosea.</title>
        <authorList>
            <person name="Zhou Z."/>
            <person name="Wang G."/>
        </authorList>
    </citation>
    <scope>NUCLEOTIDE SEQUENCE [LARGE SCALE GENOMIC DNA]</scope>
    <source>
        <strain evidence="14">zzj9</strain>
    </source>
</reference>
<dbReference type="OrthoDB" id="9768177at2"/>
<evidence type="ECO:0000256" key="3">
    <source>
        <dbReference type="ARBA" id="ARBA00022452"/>
    </source>
</evidence>
<dbReference type="NCBIfam" id="TIGR04056">
    <property type="entry name" value="OMP_RagA_SusC"/>
    <property type="match status" value="1"/>
</dbReference>
<dbReference type="Proteomes" id="UP000253383">
    <property type="component" value="Unassembled WGS sequence"/>
</dbReference>
<evidence type="ECO:0000256" key="10">
    <source>
        <dbReference type="SAM" id="SignalP"/>
    </source>
</evidence>
<dbReference type="InterPro" id="IPR037066">
    <property type="entry name" value="Plug_dom_sf"/>
</dbReference>
<evidence type="ECO:0000256" key="7">
    <source>
        <dbReference type="ARBA" id="ARBA00023237"/>
    </source>
</evidence>
<evidence type="ECO:0000256" key="5">
    <source>
        <dbReference type="ARBA" id="ARBA00023077"/>
    </source>
</evidence>
<keyword evidence="5 9" id="KW-0798">TonB box</keyword>
<sequence>MKINLKKVGWLALLLLAPTIRLQVLAHHPAVSTNRPSAPTAVLQIRGLVTSETGETLPGVTIAVKGTTIGTTTNESGQYSISVPDDKAVLVFSSVGYEKQEIPVGNRSTINAVLKADTKALGEVVVIGYGTQQRRDLTGSVASIKGKDLENLPVQGPLEALQGRAAGVEIVQNSGSPGGSPTVKIRGITSLNAGNSPLYIVDGVPITGNINVVNPNDIQSMEVLKDASASAIYGARGANGVIIITTKRGKSGKTAINVSTYTGFSEVRKQIPMLNAVQERDYILNAVQNAGVPEVRLGLDTLFNGNTPVYDTNWQNELFRNAPVSNYEISLRGGNDKTTYAASLGLFDQKGVVISSGYKTYRGRFSIDHQASSRFKTGANILLSTAKRDLIPEGDDNNAVLTNALRMLPFSPVYNPDGSYTFVDQIQRPNPVALATQSSIFSVSNRLLGNIYADYTILKDLTLRSTLNVDYAGNRNENFIPSTIQGGAARPATASYGDGFSWISENTLNYSRSFGQHAVSGLLGYSVQETRTFNLSAAANQGATDNIPTLNAAATATGASSSKSAWGLVSYYARLNYSFNDKYLLAATLRRDGSSRFGKDNQYGTFPSVSAGWRISQEPFMQGLPFINDLKLRASIGVVGNQSISDYGAQGLYSTGRNYIGKSGIALSAVPNPSLSWESTTQSDVGIDVSFLNDRIAFTADAYLKKTNDLLLSVNLPTSSGFSSALQNVGDTQNKGLEFSVSSQNLVGAFRWSTNFNISFNRNKIVRLSNNNADIIQASADAVFFSDRPVGIGRVGEPIGVFFGYVYTGRVYATSEEAKAANLRDGSKTGPLYQAGDMIYEDLNGDGVINADDRRIIGNSNAKHTGGLTNTFSYKGFDLSVFMQWSYGNQIFNQTRQSSNRSFVYNAATTEVLRSWRKEGDVTDVPRGAPSTIGRNGFPSSRWVEDGSYLRVKTATLGYTFPSAVLKRIKVESLRVYASGQNLFTFTKYLGLDPEVNFRNSLPLLQGIDLGTYPQVRTFTFGLNLGF</sequence>
<dbReference type="Gene3D" id="2.60.40.1120">
    <property type="entry name" value="Carboxypeptidase-like, regulatory domain"/>
    <property type="match status" value="1"/>
</dbReference>
<comment type="caution">
    <text evidence="13">The sequence shown here is derived from an EMBL/GenBank/DDBJ whole genome shotgun (WGS) entry which is preliminary data.</text>
</comment>
<evidence type="ECO:0000259" key="11">
    <source>
        <dbReference type="Pfam" id="PF00593"/>
    </source>
</evidence>
<comment type="subcellular location">
    <subcellularLocation>
        <location evidence="1 8">Cell outer membrane</location>
        <topology evidence="1 8">Multi-pass membrane protein</topology>
    </subcellularLocation>
</comment>
<protein>
    <submittedName>
        <fullName evidence="13">TonB-dependent receptor</fullName>
    </submittedName>
</protein>
<dbReference type="Gene3D" id="2.40.170.20">
    <property type="entry name" value="TonB-dependent receptor, beta-barrel domain"/>
    <property type="match status" value="1"/>
</dbReference>
<keyword evidence="10" id="KW-0732">Signal</keyword>
<keyword evidence="4 8" id="KW-0812">Transmembrane</keyword>
<dbReference type="RefSeq" id="WP_114409693.1">
    <property type="nucleotide sequence ID" value="NZ_QOWE01000033.1"/>
</dbReference>
<keyword evidence="13" id="KW-0675">Receptor</keyword>
<accession>A0A368JFV0</accession>
<keyword evidence="7 8" id="KW-0998">Cell outer membrane</keyword>
<evidence type="ECO:0000256" key="6">
    <source>
        <dbReference type="ARBA" id="ARBA00023136"/>
    </source>
</evidence>
<dbReference type="Pfam" id="PF07715">
    <property type="entry name" value="Plug"/>
    <property type="match status" value="1"/>
</dbReference>
<dbReference type="EMBL" id="QOWE01000033">
    <property type="protein sequence ID" value="RCR65956.1"/>
    <property type="molecule type" value="Genomic_DNA"/>
</dbReference>
<evidence type="ECO:0000313" key="13">
    <source>
        <dbReference type="EMBL" id="RCR65956.1"/>
    </source>
</evidence>
<evidence type="ECO:0000256" key="9">
    <source>
        <dbReference type="RuleBase" id="RU003357"/>
    </source>
</evidence>
<dbReference type="GO" id="GO:0009279">
    <property type="term" value="C:cell outer membrane"/>
    <property type="evidence" value="ECO:0007669"/>
    <property type="project" value="UniProtKB-SubCell"/>
</dbReference>
<evidence type="ECO:0000256" key="2">
    <source>
        <dbReference type="ARBA" id="ARBA00022448"/>
    </source>
</evidence>
<dbReference type="Pfam" id="PF00593">
    <property type="entry name" value="TonB_dep_Rec_b-barrel"/>
    <property type="match status" value="1"/>
</dbReference>
<feature type="domain" description="TonB-dependent receptor plug" evidence="12">
    <location>
        <begin position="134"/>
        <end position="241"/>
    </location>
</feature>
<keyword evidence="3 8" id="KW-1134">Transmembrane beta strand</keyword>
<evidence type="ECO:0000259" key="12">
    <source>
        <dbReference type="Pfam" id="PF07715"/>
    </source>
</evidence>
<dbReference type="PROSITE" id="PS52016">
    <property type="entry name" value="TONB_DEPENDENT_REC_3"/>
    <property type="match status" value="1"/>
</dbReference>
<dbReference type="SUPFAM" id="SSF49464">
    <property type="entry name" value="Carboxypeptidase regulatory domain-like"/>
    <property type="match status" value="1"/>
</dbReference>
<keyword evidence="2 8" id="KW-0813">Transport</keyword>
<gene>
    <name evidence="13" type="ORF">DUE52_29500</name>
</gene>
<dbReference type="Gene3D" id="2.170.130.10">
    <property type="entry name" value="TonB-dependent receptor, plug domain"/>
    <property type="match status" value="1"/>
</dbReference>
<dbReference type="InterPro" id="IPR039426">
    <property type="entry name" value="TonB-dep_rcpt-like"/>
</dbReference>
<dbReference type="InterPro" id="IPR008969">
    <property type="entry name" value="CarboxyPept-like_regulatory"/>
</dbReference>